<evidence type="ECO:0000313" key="1">
    <source>
        <dbReference type="EMBL" id="PKK92049.1"/>
    </source>
</evidence>
<evidence type="ECO:0000313" key="2">
    <source>
        <dbReference type="Proteomes" id="UP000233256"/>
    </source>
</evidence>
<proteinExistence type="predicted"/>
<reference evidence="1 2" key="1">
    <citation type="journal article" date="2017" name="ISME J.">
        <title>Potential for microbial H2 and metal transformations associated with novel bacteria and archaea in deep terrestrial subsurface sediments.</title>
        <authorList>
            <person name="Hernsdorf A.W."/>
            <person name="Amano Y."/>
            <person name="Miyakawa K."/>
            <person name="Ise K."/>
            <person name="Suzuki Y."/>
            <person name="Anantharaman K."/>
            <person name="Probst A."/>
            <person name="Burstein D."/>
            <person name="Thomas B.C."/>
            <person name="Banfield J.F."/>
        </authorList>
    </citation>
    <scope>NUCLEOTIDE SEQUENCE [LARGE SCALE GENOMIC DNA]</scope>
    <source>
        <strain evidence="1">HGW-Wallbacteria-1</strain>
    </source>
</reference>
<organism evidence="1 2">
    <name type="scientific">Candidatus Wallbacteria bacterium HGW-Wallbacteria-1</name>
    <dbReference type="NCBI Taxonomy" id="2013854"/>
    <lineage>
        <taxon>Bacteria</taxon>
        <taxon>Candidatus Walliibacteriota</taxon>
    </lineage>
</organism>
<sequence>MDFISAILSERKENGRENKSRPAGIILISPESKHDRFRVSPEILNHENPPMIPLQKTPVFHRNSQHLLPFIILAIMLFPGTAMAQTSADELTQEKTVNQTIEGKLAKTLCCNASSLPEEEVNMVKKWAQNLFDLIPAMPLIPFPDSENEILKRLSRSIRQNYFTRSMVSSVSAEATEKPYFYRRLEIDFHNFLFRGIKPLSSRIELFDATIRPYLALSRPQRALKAARAVHRLELEPISLSQFISSEATRYGLSMPSFTLDGKGRAKVSGKLRILWCDMNIEALIRLGVNNGEIEFYIDRMAVSGIPLPRFVLGKMLRTFNPVMRVVPELMPFNLRPVSVTMDATKITILSRSPDQKK</sequence>
<protein>
    <submittedName>
        <fullName evidence="1">Uncharacterized protein</fullName>
    </submittedName>
</protein>
<dbReference type="AlphaFoldDB" id="A0A2N1PUM8"/>
<name>A0A2N1PUM8_9BACT</name>
<comment type="caution">
    <text evidence="1">The sequence shown here is derived from an EMBL/GenBank/DDBJ whole genome shotgun (WGS) entry which is preliminary data.</text>
</comment>
<dbReference type="Proteomes" id="UP000233256">
    <property type="component" value="Unassembled WGS sequence"/>
</dbReference>
<accession>A0A2N1PUM8</accession>
<gene>
    <name evidence="1" type="ORF">CVV64_01135</name>
</gene>
<dbReference type="EMBL" id="PGXC01000001">
    <property type="protein sequence ID" value="PKK92049.1"/>
    <property type="molecule type" value="Genomic_DNA"/>
</dbReference>